<name>A0A8B8BE43_CRAVI</name>
<keyword evidence="5" id="KW-1185">Reference proteome</keyword>
<dbReference type="Proteomes" id="UP000694844">
    <property type="component" value="Chromosome 8"/>
</dbReference>
<feature type="compositionally biased region" description="Polar residues" evidence="1">
    <location>
        <begin position="305"/>
        <end position="323"/>
    </location>
</feature>
<keyword evidence="3" id="KW-0732">Signal</keyword>
<sequence>MLMYASVYVILAVLTLSANATVYGNISGKHCLQNALEFATTYADHCDYLVNEDVASKLEDEMSTDTEHCPLTCKVKMENLEYDNLRMITLVFNNYHSSKAIQCCGHHFERPMHLILNCQSWRREQVTSEQCDDGIISECISWGQICICHCNSEYMMVNGHCVKESVLLNQTCEINAQCMGTPYATCRGGVCTCIEGYKPSTSSECVLHLQGPSQAESRGGNTDVRRSDVGLIIGVLFGGFCLGALITTDIAFIIFKRSRITSGKREEPNVVFADNKAYSVINVEIKGGEEAPSCTNVQQKAISSSTYNNSKEIPEYSNHSGNAKKQDDVYNHLNEKDDSVDDDTYDHASAAIKHERDSNDYSSVDDIEKKTAVSDNYFTLEKN</sequence>
<dbReference type="InterPro" id="IPR006149">
    <property type="entry name" value="EB_dom"/>
</dbReference>
<dbReference type="KEGG" id="cvn:111109445"/>
<feature type="chain" id="PRO_5034629713" evidence="3">
    <location>
        <begin position="21"/>
        <end position="383"/>
    </location>
</feature>
<dbReference type="RefSeq" id="XP_022301261.1">
    <property type="nucleotide sequence ID" value="XM_022445553.1"/>
</dbReference>
<evidence type="ECO:0000256" key="3">
    <source>
        <dbReference type="SAM" id="SignalP"/>
    </source>
</evidence>
<feature type="signal peptide" evidence="3">
    <location>
        <begin position="1"/>
        <end position="20"/>
    </location>
</feature>
<dbReference type="AlphaFoldDB" id="A0A8B8BE43"/>
<feature type="domain" description="EB" evidence="4">
    <location>
        <begin position="150"/>
        <end position="205"/>
    </location>
</feature>
<evidence type="ECO:0000256" key="1">
    <source>
        <dbReference type="SAM" id="MobiDB-lite"/>
    </source>
</evidence>
<dbReference type="Pfam" id="PF01683">
    <property type="entry name" value="EB"/>
    <property type="match status" value="1"/>
</dbReference>
<feature type="transmembrane region" description="Helical" evidence="2">
    <location>
        <begin position="231"/>
        <end position="255"/>
    </location>
</feature>
<feature type="region of interest" description="Disordered" evidence="1">
    <location>
        <begin position="305"/>
        <end position="364"/>
    </location>
</feature>
<evidence type="ECO:0000313" key="6">
    <source>
        <dbReference type="RefSeq" id="XP_022301261.1"/>
    </source>
</evidence>
<protein>
    <submittedName>
        <fullName evidence="6">Uncharacterized protein LOC111109445 isoform X1</fullName>
    </submittedName>
</protein>
<dbReference type="GeneID" id="111109445"/>
<keyword evidence="2" id="KW-1133">Transmembrane helix</keyword>
<feature type="compositionally biased region" description="Basic and acidic residues" evidence="1">
    <location>
        <begin position="324"/>
        <end position="337"/>
    </location>
</feature>
<dbReference type="OrthoDB" id="6207683at2759"/>
<evidence type="ECO:0000256" key="2">
    <source>
        <dbReference type="SAM" id="Phobius"/>
    </source>
</evidence>
<evidence type="ECO:0000259" key="4">
    <source>
        <dbReference type="Pfam" id="PF01683"/>
    </source>
</evidence>
<keyword evidence="2" id="KW-0472">Membrane</keyword>
<evidence type="ECO:0000313" key="5">
    <source>
        <dbReference type="Proteomes" id="UP000694844"/>
    </source>
</evidence>
<gene>
    <name evidence="6" type="primary">LOC111109445</name>
</gene>
<keyword evidence="2" id="KW-0812">Transmembrane</keyword>
<reference evidence="6" key="1">
    <citation type="submission" date="2025-08" db="UniProtKB">
        <authorList>
            <consortium name="RefSeq"/>
        </authorList>
    </citation>
    <scope>IDENTIFICATION</scope>
    <source>
        <tissue evidence="6">Whole sample</tissue>
    </source>
</reference>
<proteinExistence type="predicted"/>
<accession>A0A8B8BE43</accession>
<organism evidence="5 6">
    <name type="scientific">Crassostrea virginica</name>
    <name type="common">Eastern oyster</name>
    <dbReference type="NCBI Taxonomy" id="6565"/>
    <lineage>
        <taxon>Eukaryota</taxon>
        <taxon>Metazoa</taxon>
        <taxon>Spiralia</taxon>
        <taxon>Lophotrochozoa</taxon>
        <taxon>Mollusca</taxon>
        <taxon>Bivalvia</taxon>
        <taxon>Autobranchia</taxon>
        <taxon>Pteriomorphia</taxon>
        <taxon>Ostreida</taxon>
        <taxon>Ostreoidea</taxon>
        <taxon>Ostreidae</taxon>
        <taxon>Crassostrea</taxon>
    </lineage>
</organism>